<sequence length="71" mass="8202">MKASDFDKAFDDGEDIEAHIDWASGRRPNLEPRRMEIDFPSWMVDGLDRQAETLGVKPQDLIKLWIAEKLS</sequence>
<keyword evidence="2" id="KW-1185">Reference proteome</keyword>
<dbReference type="NCBIfam" id="NF047399">
    <property type="entry name" value="BrnA_antitoxin_add"/>
    <property type="match status" value="1"/>
</dbReference>
<evidence type="ECO:0000313" key="2">
    <source>
        <dbReference type="Proteomes" id="UP000432089"/>
    </source>
</evidence>
<organism evidence="1 2">
    <name type="scientific">Plantimonas leprariae</name>
    <dbReference type="NCBI Taxonomy" id="2615207"/>
    <lineage>
        <taxon>Bacteria</taxon>
        <taxon>Pseudomonadati</taxon>
        <taxon>Pseudomonadota</taxon>
        <taxon>Alphaproteobacteria</taxon>
        <taxon>Hyphomicrobiales</taxon>
        <taxon>Aurantimonadaceae</taxon>
        <taxon>Plantimonas</taxon>
    </lineage>
</organism>
<dbReference type="Proteomes" id="UP000432089">
    <property type="component" value="Unassembled WGS sequence"/>
</dbReference>
<evidence type="ECO:0000313" key="1">
    <source>
        <dbReference type="EMBL" id="KAB0679770.1"/>
    </source>
</evidence>
<dbReference type="AlphaFoldDB" id="A0A7V7TWF3"/>
<comment type="caution">
    <text evidence="1">The sequence shown here is derived from an EMBL/GenBank/DDBJ whole genome shotgun (WGS) entry which is preliminary data.</text>
</comment>
<name>A0A7V7TWF3_9HYPH</name>
<reference evidence="1 2" key="1">
    <citation type="submission" date="2019-09" db="EMBL/GenBank/DDBJ databases">
        <title>YIM 132180 draft genome.</title>
        <authorList>
            <person name="Zhang K."/>
        </authorList>
    </citation>
    <scope>NUCLEOTIDE SEQUENCE [LARGE SCALE GENOMIC DNA]</scope>
    <source>
        <strain evidence="1 2">YIM 132180</strain>
    </source>
</reference>
<dbReference type="EMBL" id="VZDO01000008">
    <property type="protein sequence ID" value="KAB0679770.1"/>
    <property type="molecule type" value="Genomic_DNA"/>
</dbReference>
<protein>
    <submittedName>
        <fullName evidence="1">CopG family transcriptional regulator</fullName>
    </submittedName>
</protein>
<accession>A0A7V7TWF3</accession>
<gene>
    <name evidence="1" type="ORF">F6X38_11100</name>
</gene>
<dbReference type="RefSeq" id="WP_150969891.1">
    <property type="nucleotide sequence ID" value="NZ_VZDO01000008.1"/>
</dbReference>
<proteinExistence type="predicted"/>